<protein>
    <submittedName>
        <fullName evidence="2">Uncharacterized protein</fullName>
    </submittedName>
</protein>
<dbReference type="Proteomes" id="UP001233999">
    <property type="component" value="Unassembled WGS sequence"/>
</dbReference>
<dbReference type="AlphaFoldDB" id="A0AAD8AE23"/>
<keyword evidence="1" id="KW-0812">Transmembrane</keyword>
<keyword evidence="1" id="KW-0472">Membrane</keyword>
<reference evidence="2" key="1">
    <citation type="journal article" date="2023" name="IScience">
        <title>Live-bearing cockroach genome reveals convergent evolutionary mechanisms linked to viviparity in insects and beyond.</title>
        <authorList>
            <person name="Fouks B."/>
            <person name="Harrison M.C."/>
            <person name="Mikhailova A.A."/>
            <person name="Marchal E."/>
            <person name="English S."/>
            <person name="Carruthers M."/>
            <person name="Jennings E.C."/>
            <person name="Chiamaka E.L."/>
            <person name="Frigard R.A."/>
            <person name="Pippel M."/>
            <person name="Attardo G.M."/>
            <person name="Benoit J.B."/>
            <person name="Bornberg-Bauer E."/>
            <person name="Tobe S.S."/>
        </authorList>
    </citation>
    <scope>NUCLEOTIDE SEQUENCE</scope>
    <source>
        <strain evidence="2">Stay&amp;Tobe</strain>
    </source>
</reference>
<name>A0AAD8AE23_DIPPU</name>
<organism evidence="2 3">
    <name type="scientific">Diploptera punctata</name>
    <name type="common">Pacific beetle cockroach</name>
    <dbReference type="NCBI Taxonomy" id="6984"/>
    <lineage>
        <taxon>Eukaryota</taxon>
        <taxon>Metazoa</taxon>
        <taxon>Ecdysozoa</taxon>
        <taxon>Arthropoda</taxon>
        <taxon>Hexapoda</taxon>
        <taxon>Insecta</taxon>
        <taxon>Pterygota</taxon>
        <taxon>Neoptera</taxon>
        <taxon>Polyneoptera</taxon>
        <taxon>Dictyoptera</taxon>
        <taxon>Blattodea</taxon>
        <taxon>Blaberoidea</taxon>
        <taxon>Blaberidae</taxon>
        <taxon>Diplopterinae</taxon>
        <taxon>Diploptera</taxon>
    </lineage>
</organism>
<evidence type="ECO:0000313" key="3">
    <source>
        <dbReference type="Proteomes" id="UP001233999"/>
    </source>
</evidence>
<reference evidence="2" key="2">
    <citation type="submission" date="2023-05" db="EMBL/GenBank/DDBJ databases">
        <authorList>
            <person name="Fouks B."/>
        </authorList>
    </citation>
    <scope>NUCLEOTIDE SEQUENCE</scope>
    <source>
        <strain evidence="2">Stay&amp;Tobe</strain>
        <tissue evidence="2">Testes</tissue>
    </source>
</reference>
<evidence type="ECO:0000313" key="2">
    <source>
        <dbReference type="EMBL" id="KAJ9597321.1"/>
    </source>
</evidence>
<feature type="transmembrane region" description="Helical" evidence="1">
    <location>
        <begin position="20"/>
        <end position="39"/>
    </location>
</feature>
<feature type="non-terminal residue" evidence="2">
    <location>
        <position position="148"/>
    </location>
</feature>
<keyword evidence="3" id="KW-1185">Reference proteome</keyword>
<dbReference type="EMBL" id="JASPKZ010001618">
    <property type="protein sequence ID" value="KAJ9597321.1"/>
    <property type="molecule type" value="Genomic_DNA"/>
</dbReference>
<evidence type="ECO:0000256" key="1">
    <source>
        <dbReference type="SAM" id="Phobius"/>
    </source>
</evidence>
<sequence>TGDHQNTDIPNCINTSSPMTVPALPIPLIILFTSVDYFIFHSRGSKSWKCRSGSDFLISDRNLDYINNLDGCANDGFVYYMLKKSIKQLNDVTTGSVVKIPTILSRERYKNTVEVKVAQLFGRISTIHIRCSSMAAQQYHLENGTRFA</sequence>
<accession>A0AAD8AE23</accession>
<feature type="non-terminal residue" evidence="2">
    <location>
        <position position="1"/>
    </location>
</feature>
<keyword evidence="1" id="KW-1133">Transmembrane helix</keyword>
<gene>
    <name evidence="2" type="ORF">L9F63_011842</name>
</gene>
<comment type="caution">
    <text evidence="2">The sequence shown here is derived from an EMBL/GenBank/DDBJ whole genome shotgun (WGS) entry which is preliminary data.</text>
</comment>
<proteinExistence type="predicted"/>